<keyword evidence="1" id="KW-0175">Coiled coil</keyword>
<organism evidence="3 4">
    <name type="scientific">Hevea brasiliensis</name>
    <name type="common">Para rubber tree</name>
    <name type="synonym">Siphonia brasiliensis</name>
    <dbReference type="NCBI Taxonomy" id="3981"/>
    <lineage>
        <taxon>Eukaryota</taxon>
        <taxon>Viridiplantae</taxon>
        <taxon>Streptophyta</taxon>
        <taxon>Embryophyta</taxon>
        <taxon>Tracheophyta</taxon>
        <taxon>Spermatophyta</taxon>
        <taxon>Magnoliopsida</taxon>
        <taxon>eudicotyledons</taxon>
        <taxon>Gunneridae</taxon>
        <taxon>Pentapetalae</taxon>
        <taxon>rosids</taxon>
        <taxon>fabids</taxon>
        <taxon>Malpighiales</taxon>
        <taxon>Euphorbiaceae</taxon>
        <taxon>Crotonoideae</taxon>
        <taxon>Micrandreae</taxon>
        <taxon>Hevea</taxon>
    </lineage>
</organism>
<protein>
    <submittedName>
        <fullName evidence="3">Uncharacterized protein</fullName>
    </submittedName>
</protein>
<feature type="coiled-coil region" evidence="1">
    <location>
        <begin position="30"/>
        <end position="61"/>
    </location>
</feature>
<dbReference type="PANTHER" id="PTHR34937">
    <property type="entry name" value="OS08G0559800 PROTEIN"/>
    <property type="match status" value="1"/>
</dbReference>
<accession>A0ABQ9KHP8</accession>
<feature type="region of interest" description="Disordered" evidence="2">
    <location>
        <begin position="101"/>
        <end position="133"/>
    </location>
</feature>
<dbReference type="PANTHER" id="PTHR34937:SF2">
    <property type="entry name" value="OS08G0559800 PROTEIN"/>
    <property type="match status" value="1"/>
</dbReference>
<reference evidence="3" key="1">
    <citation type="journal article" date="2023" name="Plant Biotechnol. J.">
        <title>Chromosome-level wild Hevea brasiliensis genome provides new tools for genomic-assisted breeding and valuable loci to elevate rubber yield.</title>
        <authorList>
            <person name="Cheng H."/>
            <person name="Song X."/>
            <person name="Hu Y."/>
            <person name="Wu T."/>
            <person name="Yang Q."/>
            <person name="An Z."/>
            <person name="Feng S."/>
            <person name="Deng Z."/>
            <person name="Wu W."/>
            <person name="Zeng X."/>
            <person name="Tu M."/>
            <person name="Wang X."/>
            <person name="Huang H."/>
        </authorList>
    </citation>
    <scope>NUCLEOTIDE SEQUENCE</scope>
    <source>
        <strain evidence="3">MT/VB/25A 57/8</strain>
    </source>
</reference>
<dbReference type="InterPro" id="IPR040300">
    <property type="entry name" value="At3g49055-like"/>
</dbReference>
<feature type="compositionally biased region" description="Low complexity" evidence="2">
    <location>
        <begin position="110"/>
        <end position="133"/>
    </location>
</feature>
<proteinExistence type="predicted"/>
<evidence type="ECO:0000256" key="1">
    <source>
        <dbReference type="SAM" id="Coils"/>
    </source>
</evidence>
<evidence type="ECO:0000256" key="2">
    <source>
        <dbReference type="SAM" id="MobiDB-lite"/>
    </source>
</evidence>
<evidence type="ECO:0000313" key="4">
    <source>
        <dbReference type="Proteomes" id="UP001174677"/>
    </source>
</evidence>
<comment type="caution">
    <text evidence="3">The sequence shown here is derived from an EMBL/GenBank/DDBJ whole genome shotgun (WGS) entry which is preliminary data.</text>
</comment>
<dbReference type="EMBL" id="JARPOI010000017">
    <property type="protein sequence ID" value="KAJ9139874.1"/>
    <property type="molecule type" value="Genomic_DNA"/>
</dbReference>
<dbReference type="Proteomes" id="UP001174677">
    <property type="component" value="Chromosome 17"/>
</dbReference>
<gene>
    <name evidence="3" type="ORF">P3X46_030567</name>
</gene>
<keyword evidence="4" id="KW-1185">Reference proteome</keyword>
<name>A0ABQ9KHP8_HEVBR</name>
<sequence>MNNEEGSVELELDSGSREIWEEFTPITRLANHAKSKVNEFKEKKKNEIRELENSEVALLEKESVEKSRNKLKGNTEQRGVALLQIAERGLQRVGFGFMMGSGSTEQSVESSGASTTATPASTTATPASTTASASTVERIMKNLRLVITQLRRLLGVSRSDIERLQSLTEKQIKELEERERVLGQNVEELLMEIKETETEVDRRREACELEVEAGKKELEECDKVVVILKQELERRKAALEISNGKLELKKELATAAMTAEAAAEKSLQLAGNGLRRQLEVAENRAHSCRKVGHICWP</sequence>
<evidence type="ECO:0000313" key="3">
    <source>
        <dbReference type="EMBL" id="KAJ9139874.1"/>
    </source>
</evidence>
<feature type="coiled-coil region" evidence="1">
    <location>
        <begin position="158"/>
        <end position="249"/>
    </location>
</feature>